<evidence type="ECO:0000313" key="6">
    <source>
        <dbReference type="EMBL" id="GMA25543.1"/>
    </source>
</evidence>
<evidence type="ECO:0000256" key="3">
    <source>
        <dbReference type="ARBA" id="ARBA00022801"/>
    </source>
</evidence>
<dbReference type="EMBL" id="BSUK01000001">
    <property type="protein sequence ID" value="GMA25543.1"/>
    <property type="molecule type" value="Genomic_DNA"/>
</dbReference>
<keyword evidence="7" id="KW-1185">Reference proteome</keyword>
<comment type="similarity">
    <text evidence="1">Belongs to the peptidase S33 family.</text>
</comment>
<evidence type="ECO:0000313" key="7">
    <source>
        <dbReference type="Proteomes" id="UP001157091"/>
    </source>
</evidence>
<protein>
    <recommendedName>
        <fullName evidence="5">Epoxide hydrolase N-terminal domain-containing protein</fullName>
    </recommendedName>
</protein>
<feature type="domain" description="Epoxide hydrolase N-terminal" evidence="5">
    <location>
        <begin position="22"/>
        <end position="128"/>
    </location>
</feature>
<evidence type="ECO:0000256" key="2">
    <source>
        <dbReference type="ARBA" id="ARBA00022797"/>
    </source>
</evidence>
<accession>A0ABQ6I464</accession>
<dbReference type="SUPFAM" id="SSF53474">
    <property type="entry name" value="alpha/beta-Hydrolases"/>
    <property type="match status" value="1"/>
</dbReference>
<dbReference type="Gene3D" id="3.40.50.1820">
    <property type="entry name" value="alpha/beta hydrolase"/>
    <property type="match status" value="1"/>
</dbReference>
<organism evidence="6 7">
    <name type="scientific">Luteimicrobium album</name>
    <dbReference type="NCBI Taxonomy" id="1054550"/>
    <lineage>
        <taxon>Bacteria</taxon>
        <taxon>Bacillati</taxon>
        <taxon>Actinomycetota</taxon>
        <taxon>Actinomycetes</taxon>
        <taxon>Micrococcales</taxon>
        <taxon>Luteimicrobium</taxon>
    </lineage>
</organism>
<dbReference type="InterPro" id="IPR029058">
    <property type="entry name" value="AB_hydrolase_fold"/>
</dbReference>
<proteinExistence type="inferred from homology"/>
<keyword evidence="3" id="KW-0378">Hydrolase</keyword>
<evidence type="ECO:0000256" key="1">
    <source>
        <dbReference type="ARBA" id="ARBA00010088"/>
    </source>
</evidence>
<keyword evidence="2" id="KW-0058">Aromatic hydrocarbons catabolism</keyword>
<dbReference type="PANTHER" id="PTHR21661">
    <property type="entry name" value="EPOXIDE HYDROLASE 1-RELATED"/>
    <property type="match status" value="1"/>
</dbReference>
<feature type="region of interest" description="Disordered" evidence="4">
    <location>
        <begin position="163"/>
        <end position="235"/>
    </location>
</feature>
<dbReference type="RefSeq" id="WP_284294109.1">
    <property type="nucleotide sequence ID" value="NZ_BSUK01000001.1"/>
</dbReference>
<gene>
    <name evidence="6" type="ORF">GCM10025864_33020</name>
</gene>
<evidence type="ECO:0000256" key="4">
    <source>
        <dbReference type="SAM" id="MobiDB-lite"/>
    </source>
</evidence>
<dbReference type="Proteomes" id="UP001157091">
    <property type="component" value="Unassembled WGS sequence"/>
</dbReference>
<evidence type="ECO:0000259" key="5">
    <source>
        <dbReference type="Pfam" id="PF06441"/>
    </source>
</evidence>
<feature type="compositionally biased region" description="Low complexity" evidence="4">
    <location>
        <begin position="194"/>
        <end position="222"/>
    </location>
</feature>
<dbReference type="InterPro" id="IPR010497">
    <property type="entry name" value="Epoxide_hydro_N"/>
</dbReference>
<feature type="compositionally biased region" description="Basic residues" evidence="4">
    <location>
        <begin position="223"/>
        <end position="235"/>
    </location>
</feature>
<reference evidence="7" key="1">
    <citation type="journal article" date="2019" name="Int. J. Syst. Evol. Microbiol.">
        <title>The Global Catalogue of Microorganisms (GCM) 10K type strain sequencing project: providing services to taxonomists for standard genome sequencing and annotation.</title>
        <authorList>
            <consortium name="The Broad Institute Genomics Platform"/>
            <consortium name="The Broad Institute Genome Sequencing Center for Infectious Disease"/>
            <person name="Wu L."/>
            <person name="Ma J."/>
        </authorList>
    </citation>
    <scope>NUCLEOTIDE SEQUENCE [LARGE SCALE GENOMIC DNA]</scope>
    <source>
        <strain evidence="7">NBRC 106348</strain>
    </source>
</reference>
<dbReference type="Pfam" id="PF06441">
    <property type="entry name" value="EHN"/>
    <property type="match status" value="1"/>
</dbReference>
<comment type="caution">
    <text evidence="6">The sequence shown here is derived from an EMBL/GenBank/DDBJ whole genome shotgun (WGS) entry which is preliminary data.</text>
</comment>
<name>A0ABQ6I464_9MICO</name>
<sequence>MTFQEQPLQSRPNPVAPPSVFEPFDVVVDPERTVDLRDRLARTAWPVEPASVGADQGMPVATVRALADRWRELDLDAVAARVNAFPQLTTVIDGQRVHFWHVRAARPSGSPATALLLLHGWPSTLLEYARVVGPLTDPVAHGAPDAPAFDVVVPSLPGFGFSGPTTQTGWDSARSAGRSPRSWRAWATSGGASWGTTSARWSAASSGSSRRTGSSACTCSRSSRSRRAMRTRTRG</sequence>
<dbReference type="PANTHER" id="PTHR21661:SF35">
    <property type="entry name" value="EPOXIDE HYDROLASE"/>
    <property type="match status" value="1"/>
</dbReference>